<gene>
    <name evidence="1" type="ORF">OXX778_LOCUS1906</name>
</gene>
<keyword evidence="2" id="KW-1185">Reference proteome</keyword>
<evidence type="ECO:0000313" key="2">
    <source>
        <dbReference type="Proteomes" id="UP000663879"/>
    </source>
</evidence>
<dbReference type="Proteomes" id="UP000663879">
    <property type="component" value="Unassembled WGS sequence"/>
</dbReference>
<dbReference type="EMBL" id="CAJNOC010000135">
    <property type="protein sequence ID" value="CAF0718112.1"/>
    <property type="molecule type" value="Genomic_DNA"/>
</dbReference>
<name>A0A813M751_9BILA</name>
<comment type="caution">
    <text evidence="1">The sequence shown here is derived from an EMBL/GenBank/DDBJ whole genome shotgun (WGS) entry which is preliminary data.</text>
</comment>
<protein>
    <submittedName>
        <fullName evidence="1">Uncharacterized protein</fullName>
    </submittedName>
</protein>
<dbReference type="AlphaFoldDB" id="A0A813M751"/>
<sequence length="186" mass="20983">MNLNSSVLEEEEQYRGSESSIFEHEKLLIQLAYKNAASKFGLVPNEEGQMTRRNSKTPVPKYIYKKKSSDDLRGSINSTTSSQLAKLVCHLKWIKNSESKWVTLDETQSKVKEHGDYSYYPSQSLSSLKSLVEEQSSCRKSSSDSILCKDKQSADSDSNSLISLDDNKKINHHASSTITLDTTYEN</sequence>
<dbReference type="OrthoDB" id="10527848at2759"/>
<reference evidence="1" key="1">
    <citation type="submission" date="2021-02" db="EMBL/GenBank/DDBJ databases">
        <authorList>
            <person name="Nowell W R."/>
        </authorList>
    </citation>
    <scope>NUCLEOTIDE SEQUENCE</scope>
    <source>
        <strain evidence="1">Ploen Becks lab</strain>
    </source>
</reference>
<organism evidence="1 2">
    <name type="scientific">Brachionus calyciflorus</name>
    <dbReference type="NCBI Taxonomy" id="104777"/>
    <lineage>
        <taxon>Eukaryota</taxon>
        <taxon>Metazoa</taxon>
        <taxon>Spiralia</taxon>
        <taxon>Gnathifera</taxon>
        <taxon>Rotifera</taxon>
        <taxon>Eurotatoria</taxon>
        <taxon>Monogononta</taxon>
        <taxon>Pseudotrocha</taxon>
        <taxon>Ploima</taxon>
        <taxon>Brachionidae</taxon>
        <taxon>Brachionus</taxon>
    </lineage>
</organism>
<accession>A0A813M751</accession>
<evidence type="ECO:0000313" key="1">
    <source>
        <dbReference type="EMBL" id="CAF0718112.1"/>
    </source>
</evidence>
<proteinExistence type="predicted"/>